<dbReference type="GO" id="GO:0043123">
    <property type="term" value="P:positive regulation of canonical NF-kappaB signal transduction"/>
    <property type="evidence" value="ECO:0007669"/>
    <property type="project" value="TreeGrafter"/>
</dbReference>
<dbReference type="GO" id="GO:0005737">
    <property type="term" value="C:cytoplasm"/>
    <property type="evidence" value="ECO:0007669"/>
    <property type="project" value="TreeGrafter"/>
</dbReference>
<keyword evidence="1" id="KW-0675">Receptor</keyword>
<organism evidence="1 2">
    <name type="scientific">Liparis tanakae</name>
    <name type="common">Tanaka's snailfish</name>
    <dbReference type="NCBI Taxonomy" id="230148"/>
    <lineage>
        <taxon>Eukaryota</taxon>
        <taxon>Metazoa</taxon>
        <taxon>Chordata</taxon>
        <taxon>Craniata</taxon>
        <taxon>Vertebrata</taxon>
        <taxon>Euteleostomi</taxon>
        <taxon>Actinopterygii</taxon>
        <taxon>Neopterygii</taxon>
        <taxon>Teleostei</taxon>
        <taxon>Neoteleostei</taxon>
        <taxon>Acanthomorphata</taxon>
        <taxon>Eupercaria</taxon>
        <taxon>Perciformes</taxon>
        <taxon>Cottioidei</taxon>
        <taxon>Cottales</taxon>
        <taxon>Liparidae</taxon>
        <taxon>Liparis</taxon>
    </lineage>
</organism>
<dbReference type="GO" id="GO:0032760">
    <property type="term" value="P:positive regulation of tumor necrosis factor production"/>
    <property type="evidence" value="ECO:0007669"/>
    <property type="project" value="TreeGrafter"/>
</dbReference>
<gene>
    <name evidence="1" type="primary">Tirap</name>
    <name evidence="1" type="ORF">EYF80_014732</name>
</gene>
<protein>
    <submittedName>
        <fullName evidence="1">Toll/interleukin-1 receptor domain-containing adapter protein</fullName>
    </submittedName>
</protein>
<dbReference type="GO" id="GO:0034142">
    <property type="term" value="P:toll-like receptor 4 signaling pathway"/>
    <property type="evidence" value="ECO:0007669"/>
    <property type="project" value="TreeGrafter"/>
</dbReference>
<proteinExistence type="predicted"/>
<dbReference type="AlphaFoldDB" id="A0A4Z2IAJ8"/>
<sequence length="135" mass="15120">MRWSFIFSSTDSMSSRLRLLEPTRPFSIPNMPPKAPPFLELKITERIKALTGPTAARRQLEVHSAAYRPGASSTPPKPPVCSELAVRRVSFLEASPRSLRCFLMQRDACSTESCQAVQNSHCRALLTTPDFLQED</sequence>
<dbReference type="EMBL" id="SRLO01000108">
    <property type="protein sequence ID" value="TNN74987.1"/>
    <property type="molecule type" value="Genomic_DNA"/>
</dbReference>
<evidence type="ECO:0000313" key="1">
    <source>
        <dbReference type="EMBL" id="TNN74987.1"/>
    </source>
</evidence>
<reference evidence="1 2" key="1">
    <citation type="submission" date="2019-03" db="EMBL/GenBank/DDBJ databases">
        <title>First draft genome of Liparis tanakae, snailfish: a comprehensive survey of snailfish specific genes.</title>
        <authorList>
            <person name="Kim W."/>
            <person name="Song I."/>
            <person name="Jeong J.-H."/>
            <person name="Kim D."/>
            <person name="Kim S."/>
            <person name="Ryu S."/>
            <person name="Song J.Y."/>
            <person name="Lee S.K."/>
        </authorList>
    </citation>
    <scope>NUCLEOTIDE SEQUENCE [LARGE SCALE GENOMIC DNA]</scope>
    <source>
        <tissue evidence="1">Muscle</tissue>
    </source>
</reference>
<dbReference type="GO" id="GO:2000343">
    <property type="term" value="P:positive regulation of chemokine (C-X-C motif) ligand 2 production"/>
    <property type="evidence" value="ECO:0007669"/>
    <property type="project" value="TreeGrafter"/>
</dbReference>
<comment type="caution">
    <text evidence="1">The sequence shown here is derived from an EMBL/GenBank/DDBJ whole genome shotgun (WGS) entry which is preliminary data.</text>
</comment>
<dbReference type="Proteomes" id="UP000314294">
    <property type="component" value="Unassembled WGS sequence"/>
</dbReference>
<dbReference type="GO" id="GO:0035663">
    <property type="term" value="F:Toll-like receptor 2 binding"/>
    <property type="evidence" value="ECO:0007669"/>
    <property type="project" value="TreeGrafter"/>
</dbReference>
<dbReference type="PANTHER" id="PTHR22662:SF0">
    <property type="entry name" value="TOLL_INTERLEUKIN-1 RECEPTOR DOMAIN-CONTAINING ADAPTER PROTEIN"/>
    <property type="match status" value="1"/>
</dbReference>
<accession>A0A4Z2IAJ8</accession>
<name>A0A4Z2IAJ8_9TELE</name>
<dbReference type="GO" id="GO:0035662">
    <property type="term" value="F:Toll-like receptor 4 binding"/>
    <property type="evidence" value="ECO:0007669"/>
    <property type="project" value="TreeGrafter"/>
</dbReference>
<dbReference type="InterPro" id="IPR017279">
    <property type="entry name" value="Tol-interleuk_rcpt_adapt_Tirap"/>
</dbReference>
<keyword evidence="2" id="KW-1185">Reference proteome</keyword>
<evidence type="ECO:0000313" key="2">
    <source>
        <dbReference type="Proteomes" id="UP000314294"/>
    </source>
</evidence>
<dbReference type="OrthoDB" id="9424455at2759"/>
<dbReference type="PANTHER" id="PTHR22662">
    <property type="entry name" value="TIRAP"/>
    <property type="match status" value="1"/>
</dbReference>
<dbReference type="GO" id="GO:0005886">
    <property type="term" value="C:plasma membrane"/>
    <property type="evidence" value="ECO:0007669"/>
    <property type="project" value="TreeGrafter"/>
</dbReference>